<reference evidence="1 2" key="1">
    <citation type="submission" date="2017-06" db="EMBL/GenBank/DDBJ databases">
        <title>Sequencing and comparative analysis of myxobacterial genomes.</title>
        <authorList>
            <person name="Rupp O."/>
            <person name="Goesmann A."/>
            <person name="Sogaard-Andersen L."/>
        </authorList>
    </citation>
    <scope>NUCLEOTIDE SEQUENCE [LARGE SCALE GENOMIC DNA]</scope>
    <source>
        <strain evidence="1 2">DSM 52655</strain>
    </source>
</reference>
<dbReference type="Pfam" id="PF09544">
    <property type="entry name" value="DUF2381"/>
    <property type="match status" value="1"/>
</dbReference>
<evidence type="ECO:0000313" key="2">
    <source>
        <dbReference type="Proteomes" id="UP000217257"/>
    </source>
</evidence>
<dbReference type="EMBL" id="CP022098">
    <property type="protein sequence ID" value="ATB39654.1"/>
    <property type="molecule type" value="Genomic_DNA"/>
</dbReference>
<name>A0A250J6U7_9BACT</name>
<gene>
    <name evidence="1" type="ORF">CYFUS_005099</name>
</gene>
<sequence length="216" mass="24405">MVVKLADGTEVPFTLMRATKKEGEWPDQQVNVFIEPDTHESLQKDLEETRKREEALSEVVERRYREDTADHALAKLLVTGDIKQTALVQREKWVLKGRSARIVARVYGGKTKAAVLFTVTNRDPSKPWSLAEARLRAMRPGEDQSPPFLFGEARPFALRADCDEIAPGETGSIAVVVDRNAFHTETGLVKTLALEIYRQDGLLDTHVVLDRRLLRE</sequence>
<proteinExistence type="predicted"/>
<organism evidence="1 2">
    <name type="scientific">Cystobacter fuscus</name>
    <dbReference type="NCBI Taxonomy" id="43"/>
    <lineage>
        <taxon>Bacteria</taxon>
        <taxon>Pseudomonadati</taxon>
        <taxon>Myxococcota</taxon>
        <taxon>Myxococcia</taxon>
        <taxon>Myxococcales</taxon>
        <taxon>Cystobacterineae</taxon>
        <taxon>Archangiaceae</taxon>
        <taxon>Cystobacter</taxon>
    </lineage>
</organism>
<dbReference type="Proteomes" id="UP000217257">
    <property type="component" value="Chromosome"/>
</dbReference>
<dbReference type="KEGG" id="cfus:CYFUS_005099"/>
<dbReference type="InterPro" id="IPR011754">
    <property type="entry name" value="Mxa_paralog_2268"/>
</dbReference>
<protein>
    <submittedName>
        <fullName evidence="1">Uncharacterized protein</fullName>
    </submittedName>
</protein>
<accession>A0A250J6U7</accession>
<dbReference type="AlphaFoldDB" id="A0A250J6U7"/>
<evidence type="ECO:0000313" key="1">
    <source>
        <dbReference type="EMBL" id="ATB39654.1"/>
    </source>
</evidence>